<organism evidence="2 3">
    <name type="scientific">Ficus carica</name>
    <name type="common">Common fig</name>
    <dbReference type="NCBI Taxonomy" id="3494"/>
    <lineage>
        <taxon>Eukaryota</taxon>
        <taxon>Viridiplantae</taxon>
        <taxon>Streptophyta</taxon>
        <taxon>Embryophyta</taxon>
        <taxon>Tracheophyta</taxon>
        <taxon>Spermatophyta</taxon>
        <taxon>Magnoliopsida</taxon>
        <taxon>eudicotyledons</taxon>
        <taxon>Gunneridae</taxon>
        <taxon>Pentapetalae</taxon>
        <taxon>rosids</taxon>
        <taxon>fabids</taxon>
        <taxon>Rosales</taxon>
        <taxon>Moraceae</taxon>
        <taxon>Ficeae</taxon>
        <taxon>Ficus</taxon>
    </lineage>
</organism>
<dbReference type="Proteomes" id="UP001187192">
    <property type="component" value="Unassembled WGS sequence"/>
</dbReference>
<dbReference type="CDD" id="cd06222">
    <property type="entry name" value="RNase_H_like"/>
    <property type="match status" value="1"/>
</dbReference>
<dbReference type="InterPro" id="IPR052929">
    <property type="entry name" value="RNase_H-like_EbsB-rel"/>
</dbReference>
<dbReference type="GO" id="GO:0003676">
    <property type="term" value="F:nucleic acid binding"/>
    <property type="evidence" value="ECO:0007669"/>
    <property type="project" value="InterPro"/>
</dbReference>
<dbReference type="InterPro" id="IPR012337">
    <property type="entry name" value="RNaseH-like_sf"/>
</dbReference>
<dbReference type="InterPro" id="IPR002156">
    <property type="entry name" value="RNaseH_domain"/>
</dbReference>
<protein>
    <recommendedName>
        <fullName evidence="1">RNase H type-1 domain-containing protein</fullName>
    </recommendedName>
</protein>
<dbReference type="PANTHER" id="PTHR47074">
    <property type="entry name" value="BNAC02G40300D PROTEIN"/>
    <property type="match status" value="1"/>
</dbReference>
<sequence length="243" mass="27237">MDHDQGMVLADLFRNGIRSWDSNITVDHDIVKSIPLGNGNGSIKWIWHFDAKRFYKVRSRYRIVWESKKLSSSSSLNPDVQWWRKLWKLQILLKSNPWGGGKFLDFGLAGFSEWRALNRVVPKQLQIIGSNMWMPPPIGLLKMNVDVAVLPASHHIGMGVVIHNDQGMFCGALAKALEGSLSSLLAECLALREGLKFAHELEVDALMVESDAINLVSAINDNTTTKVGLHDEKYTIVFVKPSS</sequence>
<evidence type="ECO:0000313" key="2">
    <source>
        <dbReference type="EMBL" id="GMN60151.1"/>
    </source>
</evidence>
<dbReference type="GO" id="GO:0004523">
    <property type="term" value="F:RNA-DNA hybrid ribonuclease activity"/>
    <property type="evidence" value="ECO:0007669"/>
    <property type="project" value="InterPro"/>
</dbReference>
<dbReference type="EMBL" id="BTGU01000096">
    <property type="protein sequence ID" value="GMN60151.1"/>
    <property type="molecule type" value="Genomic_DNA"/>
</dbReference>
<comment type="caution">
    <text evidence="2">The sequence shown here is derived from an EMBL/GenBank/DDBJ whole genome shotgun (WGS) entry which is preliminary data.</text>
</comment>
<gene>
    <name evidence="2" type="ORF">TIFTF001_029243</name>
</gene>
<evidence type="ECO:0000313" key="3">
    <source>
        <dbReference type="Proteomes" id="UP001187192"/>
    </source>
</evidence>
<proteinExistence type="predicted"/>
<accession>A0AA88DRU5</accession>
<dbReference type="SUPFAM" id="SSF53098">
    <property type="entry name" value="Ribonuclease H-like"/>
    <property type="match status" value="1"/>
</dbReference>
<feature type="domain" description="RNase H type-1" evidence="1">
    <location>
        <begin position="144"/>
        <end position="224"/>
    </location>
</feature>
<dbReference type="Gene3D" id="3.30.420.10">
    <property type="entry name" value="Ribonuclease H-like superfamily/Ribonuclease H"/>
    <property type="match status" value="1"/>
</dbReference>
<keyword evidence="3" id="KW-1185">Reference proteome</keyword>
<dbReference type="Pfam" id="PF13456">
    <property type="entry name" value="RVT_3"/>
    <property type="match status" value="1"/>
</dbReference>
<name>A0AA88DRU5_FICCA</name>
<reference evidence="2" key="1">
    <citation type="submission" date="2023-07" db="EMBL/GenBank/DDBJ databases">
        <title>draft genome sequence of fig (Ficus carica).</title>
        <authorList>
            <person name="Takahashi T."/>
            <person name="Nishimura K."/>
        </authorList>
    </citation>
    <scope>NUCLEOTIDE SEQUENCE</scope>
</reference>
<dbReference type="AlphaFoldDB" id="A0AA88DRU5"/>
<dbReference type="InterPro" id="IPR036397">
    <property type="entry name" value="RNaseH_sf"/>
</dbReference>
<evidence type="ECO:0000259" key="1">
    <source>
        <dbReference type="Pfam" id="PF13456"/>
    </source>
</evidence>
<dbReference type="InterPro" id="IPR044730">
    <property type="entry name" value="RNase_H-like_dom_plant"/>
</dbReference>
<dbReference type="PANTHER" id="PTHR47074:SF48">
    <property type="entry name" value="POLYNUCLEOTIDYL TRANSFERASE, RIBONUCLEASE H-LIKE SUPERFAMILY PROTEIN"/>
    <property type="match status" value="1"/>
</dbReference>